<comment type="caution">
    <text evidence="2">The sequence shown here is derived from an EMBL/GenBank/DDBJ whole genome shotgun (WGS) entry which is preliminary data.</text>
</comment>
<evidence type="ECO:0000313" key="3">
    <source>
        <dbReference type="Proteomes" id="UP001162640"/>
    </source>
</evidence>
<gene>
    <name evidence="2" type="ORF">TL16_g05504</name>
</gene>
<organism evidence="2 3">
    <name type="scientific">Triparma laevis f. inornata</name>
    <dbReference type="NCBI Taxonomy" id="1714386"/>
    <lineage>
        <taxon>Eukaryota</taxon>
        <taxon>Sar</taxon>
        <taxon>Stramenopiles</taxon>
        <taxon>Ochrophyta</taxon>
        <taxon>Bolidophyceae</taxon>
        <taxon>Parmales</taxon>
        <taxon>Triparmaceae</taxon>
        <taxon>Triparma</taxon>
    </lineage>
</organism>
<proteinExistence type="predicted"/>
<dbReference type="AlphaFoldDB" id="A0A9W7AN57"/>
<dbReference type="Proteomes" id="UP001162640">
    <property type="component" value="Unassembled WGS sequence"/>
</dbReference>
<reference evidence="3" key="1">
    <citation type="journal article" date="2023" name="Commun. Biol.">
        <title>Genome analysis of Parmales, the sister group of diatoms, reveals the evolutionary specialization of diatoms from phago-mixotrophs to photoautotrophs.</title>
        <authorList>
            <person name="Ban H."/>
            <person name="Sato S."/>
            <person name="Yoshikawa S."/>
            <person name="Yamada K."/>
            <person name="Nakamura Y."/>
            <person name="Ichinomiya M."/>
            <person name="Sato N."/>
            <person name="Blanc-Mathieu R."/>
            <person name="Endo H."/>
            <person name="Kuwata A."/>
            <person name="Ogata H."/>
        </authorList>
    </citation>
    <scope>NUCLEOTIDE SEQUENCE [LARGE SCALE GENOMIC DNA]</scope>
</reference>
<accession>A0A9W7AN57</accession>
<protein>
    <submittedName>
        <fullName evidence="2">Uncharacterized protein</fullName>
    </submittedName>
</protein>
<feature type="compositionally biased region" description="Acidic residues" evidence="1">
    <location>
        <begin position="57"/>
        <end position="70"/>
    </location>
</feature>
<dbReference type="EMBL" id="BLQM01000160">
    <property type="protein sequence ID" value="GMH70825.1"/>
    <property type="molecule type" value="Genomic_DNA"/>
</dbReference>
<evidence type="ECO:0000313" key="2">
    <source>
        <dbReference type="EMBL" id="GMH70825.1"/>
    </source>
</evidence>
<evidence type="ECO:0000256" key="1">
    <source>
        <dbReference type="SAM" id="MobiDB-lite"/>
    </source>
</evidence>
<sequence length="70" mass="7446">MIGCGVLAIYTLVQGGGNSEWVHFCHLGGVISWGVAGEVFEVRGGGRGEGFDMEVKGEDDEEGEDNEEEV</sequence>
<feature type="region of interest" description="Disordered" evidence="1">
    <location>
        <begin position="48"/>
        <end position="70"/>
    </location>
</feature>
<name>A0A9W7AN57_9STRA</name>